<evidence type="ECO:0000256" key="2">
    <source>
        <dbReference type="ARBA" id="ARBA00004653"/>
    </source>
</evidence>
<dbReference type="InterPro" id="IPR032816">
    <property type="entry name" value="VTT_dom"/>
</dbReference>
<evidence type="ECO:0000256" key="10">
    <source>
        <dbReference type="SAM" id="MobiDB-lite"/>
    </source>
</evidence>
<dbReference type="PANTHER" id="PTHR47549">
    <property type="entry name" value="GOLGI APPARATUS MEMBRANE PROTEIN TVP38-RELATED"/>
    <property type="match status" value="1"/>
</dbReference>
<evidence type="ECO:0000256" key="1">
    <source>
        <dbReference type="ARBA" id="ARBA00002978"/>
    </source>
</evidence>
<feature type="compositionally biased region" description="Basic and acidic residues" evidence="10">
    <location>
        <begin position="131"/>
        <end position="141"/>
    </location>
</feature>
<feature type="region of interest" description="Disordered" evidence="10">
    <location>
        <begin position="170"/>
        <end position="204"/>
    </location>
</feature>
<keyword evidence="9 11" id="KW-0472">Membrane</keyword>
<evidence type="ECO:0000256" key="3">
    <source>
        <dbReference type="ARBA" id="ARBA00008640"/>
    </source>
</evidence>
<proteinExistence type="inferred from homology"/>
<sequence length="667" mass="71897">MSRPPSPASARRGPPEAPSSGRSTSTPQRAMPKPLRSLSLDTSDAALAAREPRAPRAEPDTTGHSPARASIVDVLTRSLSPTLYAASLFDSPRITSPTQAAAFHEVFGERTESPETFAHTKPRAAPRHPRRPSEAARHAPEWPRATPDSMRHRGTPALDAARVRGTPALHRAAERTAPHAADAAPDVGTTSSRAATPAADAAAAYPPRAPLRTAAGEHAISIHSTIVAPQARRGAVWLRSRRRAGQRRAAHRPGVVRQVLGALSILAHPRQCAAAVRRRAAAQARYWDEAFREPETGARCWRPPWLHAYVPLLIWLAVTLASTAVVLLFHTAVFSALDRLSVALRRRGAVGRALFGLMIFVTTFPPFPLYSTLVILSGFAFGMWQGFLVSYVAALGGALTVFSLSRSYLHGWMTRLLRASGGLARVVRAIEKQPRLLFLVRLAPYPYNLLNVLLASSNVLTLRTYALCTAIALPKLLVHTALGASISSFAHYKTEGAAAAKGGADASLTHAERVRRVAGTLGLVLCIGIFVYLYRVTSRAVDDLEKSDEELADEDLDGFLSEDLDEADKELAPSSPTTPASPVWARSLDTAPMLQRRSTTPVHAARAPPAERKAPESFAPSLFAPHADLGRSASLRAHQQRTHLSIAEQIAKMERVAEDPSSHTECG</sequence>
<comment type="function">
    <text evidence="1">Golgi membrane protein involved in vesicular trafficking and spindle migration.</text>
</comment>
<feature type="transmembrane region" description="Helical" evidence="11">
    <location>
        <begin position="387"/>
        <end position="409"/>
    </location>
</feature>
<keyword evidence="8" id="KW-0333">Golgi apparatus</keyword>
<feature type="domain" description="VTT" evidence="12">
    <location>
        <begin position="368"/>
        <end position="484"/>
    </location>
</feature>
<feature type="transmembrane region" description="Helical" evidence="11">
    <location>
        <begin position="312"/>
        <end position="337"/>
    </location>
</feature>
<evidence type="ECO:0000256" key="8">
    <source>
        <dbReference type="ARBA" id="ARBA00023034"/>
    </source>
</evidence>
<feature type="region of interest" description="Disordered" evidence="10">
    <location>
        <begin position="592"/>
        <end position="618"/>
    </location>
</feature>
<feature type="transmembrane region" description="Helical" evidence="11">
    <location>
        <begin position="349"/>
        <end position="367"/>
    </location>
</feature>
<feature type="compositionally biased region" description="Low complexity" evidence="10">
    <location>
        <begin position="572"/>
        <end position="582"/>
    </location>
</feature>
<evidence type="ECO:0000256" key="9">
    <source>
        <dbReference type="ARBA" id="ARBA00023136"/>
    </source>
</evidence>
<dbReference type="EMBL" id="CP119938">
    <property type="protein sequence ID" value="WFD03684.1"/>
    <property type="molecule type" value="Genomic_DNA"/>
</dbReference>
<evidence type="ECO:0000256" key="6">
    <source>
        <dbReference type="ARBA" id="ARBA00022692"/>
    </source>
</evidence>
<evidence type="ECO:0000259" key="12">
    <source>
        <dbReference type="Pfam" id="PF09335"/>
    </source>
</evidence>
<reference evidence="13" key="1">
    <citation type="submission" date="2023-03" db="EMBL/GenBank/DDBJ databases">
        <title>Mating type loci evolution in Malassezia.</title>
        <authorList>
            <person name="Coelho M.A."/>
        </authorList>
    </citation>
    <scope>NUCLEOTIDE SEQUENCE</scope>
    <source>
        <strain evidence="13">CBS 7876</strain>
    </source>
</reference>
<evidence type="ECO:0000256" key="5">
    <source>
        <dbReference type="ARBA" id="ARBA00020673"/>
    </source>
</evidence>
<evidence type="ECO:0000256" key="4">
    <source>
        <dbReference type="ARBA" id="ARBA00013533"/>
    </source>
</evidence>
<keyword evidence="6 11" id="KW-0812">Transmembrane</keyword>
<feature type="compositionally biased region" description="Basic residues" evidence="10">
    <location>
        <begin position="120"/>
        <end position="130"/>
    </location>
</feature>
<feature type="region of interest" description="Disordered" evidence="10">
    <location>
        <begin position="567"/>
        <end position="586"/>
    </location>
</feature>
<dbReference type="GO" id="GO:0016192">
    <property type="term" value="P:vesicle-mediated transport"/>
    <property type="evidence" value="ECO:0007669"/>
    <property type="project" value="TreeGrafter"/>
</dbReference>
<feature type="compositionally biased region" description="Basic and acidic residues" evidence="10">
    <location>
        <begin position="50"/>
        <end position="61"/>
    </location>
</feature>
<feature type="region of interest" description="Disordered" evidence="10">
    <location>
        <begin position="111"/>
        <end position="153"/>
    </location>
</feature>
<evidence type="ECO:0000256" key="7">
    <source>
        <dbReference type="ARBA" id="ARBA00022989"/>
    </source>
</evidence>
<feature type="compositionally biased region" description="Low complexity" evidence="10">
    <location>
        <begin position="35"/>
        <end position="49"/>
    </location>
</feature>
<evidence type="ECO:0000313" key="14">
    <source>
        <dbReference type="Proteomes" id="UP001214603"/>
    </source>
</evidence>
<dbReference type="PANTHER" id="PTHR47549:SF3">
    <property type="entry name" value="GOLGI APPARATUS MEMBRANE PROTEIN TVP38"/>
    <property type="match status" value="1"/>
</dbReference>
<keyword evidence="7 11" id="KW-1133">Transmembrane helix</keyword>
<name>A0AAF0E110_9BASI</name>
<gene>
    <name evidence="13" type="ORF">MOBT1_002378</name>
</gene>
<accession>A0AAF0E110</accession>
<comment type="similarity">
    <text evidence="3">Belongs to the TVP38/TMEM64 family.</text>
</comment>
<dbReference type="InterPro" id="IPR051076">
    <property type="entry name" value="Golgi_membrane_TVP38/TMEM64"/>
</dbReference>
<comment type="subcellular location">
    <subcellularLocation>
        <location evidence="2">Golgi apparatus membrane</location>
        <topology evidence="2">Multi-pass membrane protein</topology>
    </subcellularLocation>
</comment>
<feature type="compositionally biased region" description="Low complexity" evidence="10">
    <location>
        <begin position="189"/>
        <end position="204"/>
    </location>
</feature>
<feature type="region of interest" description="Disordered" evidence="10">
    <location>
        <begin position="1"/>
        <end position="69"/>
    </location>
</feature>
<feature type="transmembrane region" description="Helical" evidence="11">
    <location>
        <begin position="517"/>
        <end position="534"/>
    </location>
</feature>
<dbReference type="Pfam" id="PF09335">
    <property type="entry name" value="VTT_dom"/>
    <property type="match status" value="1"/>
</dbReference>
<dbReference type="Proteomes" id="UP001214603">
    <property type="component" value="Chromosome 5"/>
</dbReference>
<dbReference type="GO" id="GO:0000139">
    <property type="term" value="C:Golgi membrane"/>
    <property type="evidence" value="ECO:0007669"/>
    <property type="project" value="UniProtKB-SubCell"/>
</dbReference>
<dbReference type="GO" id="GO:0000022">
    <property type="term" value="P:mitotic spindle elongation"/>
    <property type="evidence" value="ECO:0007669"/>
    <property type="project" value="TreeGrafter"/>
</dbReference>
<dbReference type="AlphaFoldDB" id="A0AAF0E110"/>
<protein>
    <recommendedName>
        <fullName evidence="4">Golgi apparatus membrane protein TVP38</fullName>
    </recommendedName>
    <alternativeName>
        <fullName evidence="5">Golgi apparatus membrane protein tvp38</fullName>
    </alternativeName>
</protein>
<evidence type="ECO:0000313" key="13">
    <source>
        <dbReference type="EMBL" id="WFD03684.1"/>
    </source>
</evidence>
<evidence type="ECO:0000256" key="11">
    <source>
        <dbReference type="SAM" id="Phobius"/>
    </source>
</evidence>
<organism evidence="13 14">
    <name type="scientific">Malassezia obtusa</name>
    <dbReference type="NCBI Taxonomy" id="76774"/>
    <lineage>
        <taxon>Eukaryota</taxon>
        <taxon>Fungi</taxon>
        <taxon>Dikarya</taxon>
        <taxon>Basidiomycota</taxon>
        <taxon>Ustilaginomycotina</taxon>
        <taxon>Malasseziomycetes</taxon>
        <taxon>Malasseziales</taxon>
        <taxon>Malasseziaceae</taxon>
        <taxon>Malassezia</taxon>
    </lineage>
</organism>
<keyword evidence="14" id="KW-1185">Reference proteome</keyword>